<protein>
    <submittedName>
        <fullName evidence="14">Uncharacterized protein</fullName>
    </submittedName>
</protein>
<dbReference type="PANTHER" id="PTHR37984">
    <property type="entry name" value="PROTEIN CBG26694"/>
    <property type="match status" value="1"/>
</dbReference>
<keyword evidence="3" id="KW-0064">Aspartyl protease</keyword>
<keyword evidence="4" id="KW-0378">Hydrolase</keyword>
<dbReference type="Pfam" id="PF17921">
    <property type="entry name" value="Integrase_H2C2"/>
    <property type="match status" value="1"/>
</dbReference>
<organism evidence="14">
    <name type="scientific">Tanacetum cinerariifolium</name>
    <name type="common">Dalmatian daisy</name>
    <name type="synonym">Chrysanthemum cinerariifolium</name>
    <dbReference type="NCBI Taxonomy" id="118510"/>
    <lineage>
        <taxon>Eukaryota</taxon>
        <taxon>Viridiplantae</taxon>
        <taxon>Streptophyta</taxon>
        <taxon>Embryophyta</taxon>
        <taxon>Tracheophyta</taxon>
        <taxon>Spermatophyta</taxon>
        <taxon>Magnoliopsida</taxon>
        <taxon>eudicotyledons</taxon>
        <taxon>Gunneridae</taxon>
        <taxon>Pentapetalae</taxon>
        <taxon>asterids</taxon>
        <taxon>campanulids</taxon>
        <taxon>Asterales</taxon>
        <taxon>Asteraceae</taxon>
        <taxon>Asteroideae</taxon>
        <taxon>Anthemideae</taxon>
        <taxon>Anthemidinae</taxon>
        <taxon>Tanacetum</taxon>
    </lineage>
</organism>
<dbReference type="InterPro" id="IPR043128">
    <property type="entry name" value="Rev_trsase/Diguanyl_cyclase"/>
</dbReference>
<keyword evidence="10" id="KW-0233">DNA recombination</keyword>
<dbReference type="SUPFAM" id="SSF53098">
    <property type="entry name" value="Ribonuclease H-like"/>
    <property type="match status" value="1"/>
</dbReference>
<dbReference type="InterPro" id="IPR043502">
    <property type="entry name" value="DNA/RNA_pol_sf"/>
</dbReference>
<evidence type="ECO:0000256" key="6">
    <source>
        <dbReference type="ARBA" id="ARBA00022908"/>
    </source>
</evidence>
<dbReference type="GO" id="GO:0006508">
    <property type="term" value="P:proteolysis"/>
    <property type="evidence" value="ECO:0007669"/>
    <property type="project" value="UniProtKB-KW"/>
</dbReference>
<dbReference type="Gene3D" id="3.30.70.270">
    <property type="match status" value="1"/>
</dbReference>
<dbReference type="FunFam" id="3.30.70.270:FF:000020">
    <property type="entry name" value="Transposon Tf2-6 polyprotein-like Protein"/>
    <property type="match status" value="1"/>
</dbReference>
<dbReference type="Gene3D" id="3.30.420.10">
    <property type="entry name" value="Ribonuclease H-like superfamily/Ribonuclease H"/>
    <property type="match status" value="2"/>
</dbReference>
<dbReference type="GO" id="GO:0006310">
    <property type="term" value="P:DNA recombination"/>
    <property type="evidence" value="ECO:0007669"/>
    <property type="project" value="UniProtKB-KW"/>
</dbReference>
<dbReference type="GO" id="GO:0015074">
    <property type="term" value="P:DNA integration"/>
    <property type="evidence" value="ECO:0007669"/>
    <property type="project" value="UniProtKB-KW"/>
</dbReference>
<dbReference type="InterPro" id="IPR041588">
    <property type="entry name" value="Integrase_H2C2"/>
</dbReference>
<keyword evidence="5" id="KW-0460">Magnesium</keyword>
<dbReference type="GO" id="GO:0003887">
    <property type="term" value="F:DNA-directed DNA polymerase activity"/>
    <property type="evidence" value="ECO:0007669"/>
    <property type="project" value="UniProtKB-KW"/>
</dbReference>
<dbReference type="EMBL" id="BKCJ010002939">
    <property type="protein sequence ID" value="GEU51926.1"/>
    <property type="molecule type" value="Genomic_DNA"/>
</dbReference>
<evidence type="ECO:0000256" key="11">
    <source>
        <dbReference type="SAM" id="MobiDB-lite"/>
    </source>
</evidence>
<evidence type="ECO:0000259" key="13">
    <source>
        <dbReference type="Pfam" id="PF24626"/>
    </source>
</evidence>
<accession>A0A6L2KRJ0</accession>
<name>A0A6L2KRJ0_TANCI</name>
<dbReference type="InterPro" id="IPR050951">
    <property type="entry name" value="Retrovirus_Pol_polyprotein"/>
</dbReference>
<evidence type="ECO:0000256" key="8">
    <source>
        <dbReference type="ARBA" id="ARBA00022932"/>
    </source>
</evidence>
<keyword evidence="8" id="KW-0548">Nucleotidyltransferase</keyword>
<evidence type="ECO:0000256" key="2">
    <source>
        <dbReference type="ARBA" id="ARBA00022723"/>
    </source>
</evidence>
<dbReference type="InterPro" id="IPR012337">
    <property type="entry name" value="RNaseH-like_sf"/>
</dbReference>
<keyword evidence="6" id="KW-0229">DNA integration</keyword>
<dbReference type="AlphaFoldDB" id="A0A6L2KRJ0"/>
<evidence type="ECO:0000256" key="4">
    <source>
        <dbReference type="ARBA" id="ARBA00022801"/>
    </source>
</evidence>
<dbReference type="Pfam" id="PF24626">
    <property type="entry name" value="SH3_Tf2-1"/>
    <property type="match status" value="1"/>
</dbReference>
<evidence type="ECO:0000256" key="3">
    <source>
        <dbReference type="ARBA" id="ARBA00022750"/>
    </source>
</evidence>
<feature type="domain" description="Tf2-1-like SH3-like" evidence="13">
    <location>
        <begin position="558"/>
        <end position="599"/>
    </location>
</feature>
<feature type="domain" description="Integrase zinc-binding" evidence="12">
    <location>
        <begin position="381"/>
        <end position="432"/>
    </location>
</feature>
<evidence type="ECO:0000256" key="10">
    <source>
        <dbReference type="ARBA" id="ARBA00023172"/>
    </source>
</evidence>
<dbReference type="GO" id="GO:0046872">
    <property type="term" value="F:metal ion binding"/>
    <property type="evidence" value="ECO:0007669"/>
    <property type="project" value="UniProtKB-KW"/>
</dbReference>
<evidence type="ECO:0000256" key="5">
    <source>
        <dbReference type="ARBA" id="ARBA00022842"/>
    </source>
</evidence>
<evidence type="ECO:0000259" key="12">
    <source>
        <dbReference type="Pfam" id="PF17921"/>
    </source>
</evidence>
<feature type="region of interest" description="Disordered" evidence="11">
    <location>
        <begin position="674"/>
        <end position="694"/>
    </location>
</feature>
<dbReference type="PANTHER" id="PTHR37984:SF5">
    <property type="entry name" value="PROTEIN NYNRIN-LIKE"/>
    <property type="match status" value="1"/>
</dbReference>
<dbReference type="InterPro" id="IPR056924">
    <property type="entry name" value="SH3_Tf2-1"/>
</dbReference>
<proteinExistence type="predicted"/>
<evidence type="ECO:0000313" key="14">
    <source>
        <dbReference type="EMBL" id="GEU51926.1"/>
    </source>
</evidence>
<dbReference type="GO" id="GO:0003677">
    <property type="term" value="F:DNA binding"/>
    <property type="evidence" value="ECO:0007669"/>
    <property type="project" value="UniProtKB-KW"/>
</dbReference>
<dbReference type="Gene3D" id="1.10.340.70">
    <property type="match status" value="1"/>
</dbReference>
<keyword evidence="8" id="KW-0239">DNA-directed DNA polymerase</keyword>
<keyword evidence="1" id="KW-0645">Protease</keyword>
<evidence type="ECO:0000256" key="7">
    <source>
        <dbReference type="ARBA" id="ARBA00022918"/>
    </source>
</evidence>
<reference evidence="14" key="1">
    <citation type="journal article" date="2019" name="Sci. Rep.">
        <title>Draft genome of Tanacetum cinerariifolium, the natural source of mosquito coil.</title>
        <authorList>
            <person name="Yamashiro T."/>
            <person name="Shiraishi A."/>
            <person name="Satake H."/>
            <person name="Nakayama K."/>
        </authorList>
    </citation>
    <scope>NUCLEOTIDE SEQUENCE</scope>
</reference>
<dbReference type="GO" id="GO:0003964">
    <property type="term" value="F:RNA-directed DNA polymerase activity"/>
    <property type="evidence" value="ECO:0007669"/>
    <property type="project" value="UniProtKB-KW"/>
</dbReference>
<keyword evidence="8" id="KW-0808">Transferase</keyword>
<keyword evidence="2" id="KW-0479">Metal-binding</keyword>
<dbReference type="GO" id="GO:0004190">
    <property type="term" value="F:aspartic-type endopeptidase activity"/>
    <property type="evidence" value="ECO:0007669"/>
    <property type="project" value="UniProtKB-KW"/>
</dbReference>
<dbReference type="SUPFAM" id="SSF56672">
    <property type="entry name" value="DNA/RNA polymerases"/>
    <property type="match status" value="1"/>
</dbReference>
<keyword evidence="9" id="KW-0238">DNA-binding</keyword>
<keyword evidence="7" id="KW-0695">RNA-directed DNA polymerase</keyword>
<comment type="caution">
    <text evidence="14">The sequence shown here is derived from an EMBL/GenBank/DDBJ whole genome shotgun (WGS) entry which is preliminary data.</text>
</comment>
<dbReference type="InterPro" id="IPR036397">
    <property type="entry name" value="RNaseH_sf"/>
</dbReference>
<evidence type="ECO:0000256" key="1">
    <source>
        <dbReference type="ARBA" id="ARBA00022670"/>
    </source>
</evidence>
<sequence length="694" mass="80163">MALVTPPRATVTVSSTYKVGGPSTATPVGHPRVIMAPGVATQPQVIDDLCIQMDNLEYRHGVLMKKMEEVSDAEVANSIAIGEIHPRVTIVEEQTSFSEMKCSGSIVVKKGSQFFLAHVTEKEPSDKRLQDMPVIRVAHIARATYRLASSEMNELSDQLKELSEKGFIHPSSSLCGALAAPTTPTGVRQFLGLAGYYQRFIKGFSLISKPLTKLTQKSKKYEWGEEEEAFQMLKQKLCSAPILALPKGTEDLVVYCDTSIKDHKNLQYILGQKELNMRQRRWIELLSDYDYEIRYHPIRANVVAEALSRMEREKPLRIRALVMLAYTDLFERILQAQMEAIKKENVYAKNLGRLLKPIFEIRSDGVRYFDKRIWLQLFGGLRDLIMHESHNLKYSIHPGSDKMYQDLKKLYWWRNMKADIVTYVSKCLTCAKITMDLVTRLPRASSGYDSIWVIVDRLTKSDHFLSMKKTDSMEKQTHLYLKEIVCRHGVPVSIISDKDSRFASGFCSWDRHLPLVEFFYNNSYHASIKDAPFEALYGRKCRSPICWSEGVIRLGKRGKLYVGPFKIIDRVGLVAYKLELPDELRGIHNTFHISNLKKCLPNVNLINPFEEIQLEDKLHFIEEPVQIIDREVKQLKQSRISIVKVRWNSRRGPEFTWKREDFYKNKYPHLFSNKKKESIRNRAPRRHSHKEGRM</sequence>
<gene>
    <name evidence="14" type="ORF">Tci_023904</name>
</gene>
<feature type="compositionally biased region" description="Basic residues" evidence="11">
    <location>
        <begin position="682"/>
        <end position="694"/>
    </location>
</feature>
<evidence type="ECO:0000256" key="9">
    <source>
        <dbReference type="ARBA" id="ARBA00023125"/>
    </source>
</evidence>